<reference evidence="9" key="1">
    <citation type="submission" date="2016-11" db="EMBL/GenBank/DDBJ databases">
        <authorList>
            <person name="Jaros S."/>
            <person name="Januszkiewicz K."/>
            <person name="Wedrychowicz H."/>
        </authorList>
    </citation>
    <scope>NUCLEOTIDE SEQUENCE [LARGE SCALE GENOMIC DNA]</scope>
    <source>
        <strain evidence="9">CGMCC 4.3555</strain>
    </source>
</reference>
<dbReference type="Pfam" id="PF01547">
    <property type="entry name" value="SBP_bac_1"/>
    <property type="match status" value="1"/>
</dbReference>
<dbReference type="SUPFAM" id="SSF53850">
    <property type="entry name" value="Periplasmic binding protein-like II"/>
    <property type="match status" value="1"/>
</dbReference>
<feature type="signal peptide" evidence="7">
    <location>
        <begin position="1"/>
        <end position="37"/>
    </location>
</feature>
<comment type="subcellular location">
    <subcellularLocation>
        <location evidence="1">Cell envelope</location>
    </subcellularLocation>
</comment>
<evidence type="ECO:0000256" key="1">
    <source>
        <dbReference type="ARBA" id="ARBA00004196"/>
    </source>
</evidence>
<proteinExistence type="inferred from homology"/>
<comment type="function">
    <text evidence="5">Part of a binding-protein-dependent transport system for a sugar.</text>
</comment>
<dbReference type="Gene3D" id="3.40.190.10">
    <property type="entry name" value="Periplasmic binding protein-like II"/>
    <property type="match status" value="2"/>
</dbReference>
<organism evidence="8 9">
    <name type="scientific">Streptomyces yunnanensis</name>
    <dbReference type="NCBI Taxonomy" id="156453"/>
    <lineage>
        <taxon>Bacteria</taxon>
        <taxon>Bacillati</taxon>
        <taxon>Actinomycetota</taxon>
        <taxon>Actinomycetes</taxon>
        <taxon>Kitasatosporales</taxon>
        <taxon>Streptomycetaceae</taxon>
        <taxon>Streptomyces</taxon>
    </lineage>
</organism>
<dbReference type="PANTHER" id="PTHR43649:SF28">
    <property type="entry name" value="BINDING PROTEIN COMPONENT OF ABC SUGAR TRANSPORTER-RELATED"/>
    <property type="match status" value="1"/>
</dbReference>
<evidence type="ECO:0000256" key="7">
    <source>
        <dbReference type="SAM" id="SignalP"/>
    </source>
</evidence>
<keyword evidence="3" id="KW-0813">Transport</keyword>
<evidence type="ECO:0000256" key="2">
    <source>
        <dbReference type="ARBA" id="ARBA00008520"/>
    </source>
</evidence>
<feature type="chain" id="PRO_5040998454" description="Probable sugar-binding periplasmic protein" evidence="7">
    <location>
        <begin position="38"/>
        <end position="458"/>
    </location>
</feature>
<comment type="caution">
    <text evidence="8">The sequence shown here is derived from an EMBL/GenBank/DDBJ whole genome shotgun (WGS) entry which is preliminary data.</text>
</comment>
<dbReference type="CDD" id="cd14748">
    <property type="entry name" value="PBP2_UgpB"/>
    <property type="match status" value="1"/>
</dbReference>
<dbReference type="EMBL" id="FRBK01000001">
    <property type="protein sequence ID" value="SHK78676.1"/>
    <property type="molecule type" value="Genomic_DNA"/>
</dbReference>
<dbReference type="AlphaFoldDB" id="A0A9X8MJ25"/>
<dbReference type="Proteomes" id="UP000184388">
    <property type="component" value="Unassembled WGS sequence"/>
</dbReference>
<gene>
    <name evidence="8" type="ORF">SAMN05216268_101314</name>
</gene>
<comment type="similarity">
    <text evidence="2">Belongs to the bacterial solute-binding protein 1 family.</text>
</comment>
<evidence type="ECO:0000256" key="3">
    <source>
        <dbReference type="ARBA" id="ARBA00022448"/>
    </source>
</evidence>
<evidence type="ECO:0000256" key="5">
    <source>
        <dbReference type="ARBA" id="ARBA00049629"/>
    </source>
</evidence>
<dbReference type="PANTHER" id="PTHR43649">
    <property type="entry name" value="ARABINOSE-BINDING PROTEIN-RELATED"/>
    <property type="match status" value="1"/>
</dbReference>
<protein>
    <recommendedName>
        <fullName evidence="6">Probable sugar-binding periplasmic protein</fullName>
    </recommendedName>
</protein>
<sequence length="458" mass="50346">MPLSRPGVRPRPRPRRRARIGLPLALAVAGLCATGCANPGVGSDRDDPTRPVTLTFWHGWSDPGEVKAIDDGIARFEKRHPNITVKTVGNVTDTTMNQALRAGGGDAPDVVSSFTTNNVGQYCSSGMWADLDPFLKKSGVAKEKVFPKTLLSYTQYRGRQCALPLLADTYGLYYNKDAFEQAGITRPPRTMSELKRDAAQLTRRTKDGGYRQIGFMPNFRLYQNSPDRLFAQWGPTYFDRNGKSQLAKDPSTRDFLTTQREIIDAQGGYGPTEKFRTTFGDEMSTQNAFLRQKVAMHMDGEWRGLMLKEAKAPFAWGVAPMPVPDDQADSYGRGYLTGTIAGIAHSSRHQNAAWELVKFLTVDTDQVVAFANAIHNVPSTKAALTSPELDADPNFRTFLGIAANPHSTALPPSNNGDMYVTSLQDFSYLAEAGKVPDLDAGLRDLDARIDADTLQSEN</sequence>
<evidence type="ECO:0000256" key="4">
    <source>
        <dbReference type="ARBA" id="ARBA00022729"/>
    </source>
</evidence>
<evidence type="ECO:0000313" key="8">
    <source>
        <dbReference type="EMBL" id="SHK78676.1"/>
    </source>
</evidence>
<evidence type="ECO:0000313" key="9">
    <source>
        <dbReference type="Proteomes" id="UP000184388"/>
    </source>
</evidence>
<name>A0A9X8MJ25_9ACTN</name>
<dbReference type="InterPro" id="IPR050490">
    <property type="entry name" value="Bact_solute-bd_prot1"/>
</dbReference>
<dbReference type="InterPro" id="IPR006059">
    <property type="entry name" value="SBP"/>
</dbReference>
<dbReference type="RefSeq" id="WP_079181678.1">
    <property type="nucleotide sequence ID" value="NZ_FRBK01000001.1"/>
</dbReference>
<dbReference type="GO" id="GO:0030313">
    <property type="term" value="C:cell envelope"/>
    <property type="evidence" value="ECO:0007669"/>
    <property type="project" value="UniProtKB-SubCell"/>
</dbReference>
<keyword evidence="4 7" id="KW-0732">Signal</keyword>
<keyword evidence="8" id="KW-0762">Sugar transport</keyword>
<evidence type="ECO:0000256" key="6">
    <source>
        <dbReference type="ARBA" id="ARBA00049753"/>
    </source>
</evidence>
<accession>A0A9X8MJ25</accession>